<sequence length="153" mass="16984">MIGEKEIKQQILEFCWNQINERTESLRKRSDALQESLNSETKSSAGDKHETGRAMVQLEQEKLGKQRVELEKTKMILSKVDIAKHSEKISLGSLVKTTTANYFIAISAGVFNKDNDAFFCISASSPIAKLLLGKEKGDAFSFNGNESGILEVV</sequence>
<evidence type="ECO:0000313" key="2">
    <source>
        <dbReference type="EMBL" id="KQC30660.1"/>
    </source>
</evidence>
<evidence type="ECO:0000313" key="3">
    <source>
        <dbReference type="Proteomes" id="UP000050827"/>
    </source>
</evidence>
<gene>
    <name evidence="2" type="ORF">AAY42_12815</name>
</gene>
<feature type="region of interest" description="Disordered" evidence="1">
    <location>
        <begin position="30"/>
        <end position="57"/>
    </location>
</feature>
<reference evidence="2 3" key="1">
    <citation type="submission" date="2015-04" db="EMBL/GenBank/DDBJ databases">
        <title>Complete genome of flavobacterium.</title>
        <authorList>
            <person name="Kwon Y.M."/>
            <person name="Kim S.-J."/>
        </authorList>
    </citation>
    <scope>NUCLEOTIDE SEQUENCE [LARGE SCALE GENOMIC DNA]</scope>
    <source>
        <strain evidence="2 3">DK169</strain>
    </source>
</reference>
<evidence type="ECO:0000256" key="1">
    <source>
        <dbReference type="SAM" id="MobiDB-lite"/>
    </source>
</evidence>
<keyword evidence="3" id="KW-1185">Reference proteome</keyword>
<protein>
    <submittedName>
        <fullName evidence="2">3-oxoacyl-ACP synthase</fullName>
    </submittedName>
</protein>
<dbReference type="EMBL" id="LCTZ01000002">
    <property type="protein sequence ID" value="KQC30660.1"/>
    <property type="molecule type" value="Genomic_DNA"/>
</dbReference>
<proteinExistence type="predicted"/>
<feature type="compositionally biased region" description="Polar residues" evidence="1">
    <location>
        <begin position="33"/>
        <end position="44"/>
    </location>
</feature>
<dbReference type="AlphaFoldDB" id="A0A0Q1BJ49"/>
<dbReference type="Proteomes" id="UP000050827">
    <property type="component" value="Unassembled WGS sequence"/>
</dbReference>
<dbReference type="PATRIC" id="fig|1547436.3.peg.2647"/>
<accession>A0A0Q1BJ49</accession>
<comment type="caution">
    <text evidence="2">The sequence shown here is derived from an EMBL/GenBank/DDBJ whole genome shotgun (WGS) entry which is preliminary data.</text>
</comment>
<name>A0A0Q1BJ49_9FLAO</name>
<dbReference type="RefSeq" id="WP_055395825.1">
    <property type="nucleotide sequence ID" value="NZ_LCTZ01000002.1"/>
</dbReference>
<organism evidence="2 3">
    <name type="scientific">Flagellimonas eckloniae</name>
    <dbReference type="NCBI Taxonomy" id="346185"/>
    <lineage>
        <taxon>Bacteria</taxon>
        <taxon>Pseudomonadati</taxon>
        <taxon>Bacteroidota</taxon>
        <taxon>Flavobacteriia</taxon>
        <taxon>Flavobacteriales</taxon>
        <taxon>Flavobacteriaceae</taxon>
        <taxon>Flagellimonas</taxon>
    </lineage>
</organism>
<dbReference type="STRING" id="346185.AAY42_12815"/>